<feature type="compositionally biased region" description="Low complexity" evidence="8">
    <location>
        <begin position="19"/>
        <end position="28"/>
    </location>
</feature>
<feature type="transmembrane region" description="Helical" evidence="9">
    <location>
        <begin position="512"/>
        <end position="533"/>
    </location>
</feature>
<dbReference type="GO" id="GO:0015369">
    <property type="term" value="F:calcium:proton antiporter activity"/>
    <property type="evidence" value="ECO:0007669"/>
    <property type="project" value="TreeGrafter"/>
</dbReference>
<feature type="transmembrane region" description="Helical" evidence="9">
    <location>
        <begin position="450"/>
        <end position="471"/>
    </location>
</feature>
<keyword evidence="4 9" id="KW-0812">Transmembrane</keyword>
<dbReference type="InterPro" id="IPR004837">
    <property type="entry name" value="NaCa_Exmemb"/>
</dbReference>
<feature type="compositionally biased region" description="Polar residues" evidence="8">
    <location>
        <begin position="1"/>
        <end position="18"/>
    </location>
</feature>
<dbReference type="eggNOG" id="KOG1397">
    <property type="taxonomic scope" value="Eukaryota"/>
</dbReference>
<comment type="similarity">
    <text evidence="2">Belongs to the Ca(2+):cation antiporter (CaCA) (TC 2.A.19) family.</text>
</comment>
<sequence>MPSTDSHNVPSAEAQTLMTSSTLPSSPLVQRRATFDTSEAQRQSRNLDNSKRSSTLPNLTRISSRMSVVRKRLSEQLEPARPVGAPPGVWQGIRAILLTSWLNVLLLCIPVSWALNFALPHTNSNDTLIFIFSFLAIIPLAKLLAFATDELSLRVGQTLAGLLNATLGNAVELIVAIIALVHCELQVVQSSLIGSILSNLLLVLGMCFFAGGIKFSEQGFGQSATQLNCSLLIISVIAVLLPAAFHQVAGNFIPDDEEGPDVLSFSRGAAVILLFIYASYLVFQLFSHKELYEDRYRDEGGDVFRSARYPKGRKTIRAPKWLHVPGRRSPQAPPASQSAEPLTPPADKGDRSANFEMAGMSSPRPIDEADPTHSTGARGSDAGSSSGHSGADVEAQKREEEEEEIETPMLSVPVTIGLLAIVTVLVAVTAEWLVNSIDGLTDSGHIKKEWVGLILLPIVGNAAEHVTAVTVSVKDKLTLSLGVAVGSSIQIALFVIPFSVILSWIMGKPLTMLFDPFESIVLFLSVLVVNYTVADGKSNWLEGMILMCLYLIIAVTFWYYPGVSISQQIVTQSLVC</sequence>
<reference evidence="11 12" key="1">
    <citation type="journal article" date="2012" name="Science">
        <title>The Paleozoic origin of enzymatic lignin decomposition reconstructed from 31 fungal genomes.</title>
        <authorList>
            <person name="Floudas D."/>
            <person name="Binder M."/>
            <person name="Riley R."/>
            <person name="Barry K."/>
            <person name="Blanchette R.A."/>
            <person name="Henrissat B."/>
            <person name="Martinez A.T."/>
            <person name="Otillar R."/>
            <person name="Spatafora J.W."/>
            <person name="Yadav J.S."/>
            <person name="Aerts A."/>
            <person name="Benoit I."/>
            <person name="Boyd A."/>
            <person name="Carlson A."/>
            <person name="Copeland A."/>
            <person name="Coutinho P.M."/>
            <person name="de Vries R.P."/>
            <person name="Ferreira P."/>
            <person name="Findley K."/>
            <person name="Foster B."/>
            <person name="Gaskell J."/>
            <person name="Glotzer D."/>
            <person name="Gorecki P."/>
            <person name="Heitman J."/>
            <person name="Hesse C."/>
            <person name="Hori C."/>
            <person name="Igarashi K."/>
            <person name="Jurgens J.A."/>
            <person name="Kallen N."/>
            <person name="Kersten P."/>
            <person name="Kohler A."/>
            <person name="Kuees U."/>
            <person name="Kumar T.K.A."/>
            <person name="Kuo A."/>
            <person name="LaButti K."/>
            <person name="Larrondo L.F."/>
            <person name="Lindquist E."/>
            <person name="Ling A."/>
            <person name="Lombard V."/>
            <person name="Lucas S."/>
            <person name="Lundell T."/>
            <person name="Martin R."/>
            <person name="McLaughlin D.J."/>
            <person name="Morgenstern I."/>
            <person name="Morin E."/>
            <person name="Murat C."/>
            <person name="Nagy L.G."/>
            <person name="Nolan M."/>
            <person name="Ohm R.A."/>
            <person name="Patyshakuliyeva A."/>
            <person name="Rokas A."/>
            <person name="Ruiz-Duenas F.J."/>
            <person name="Sabat G."/>
            <person name="Salamov A."/>
            <person name="Samejima M."/>
            <person name="Schmutz J."/>
            <person name="Slot J.C."/>
            <person name="St John F."/>
            <person name="Stenlid J."/>
            <person name="Sun H."/>
            <person name="Sun S."/>
            <person name="Syed K."/>
            <person name="Tsang A."/>
            <person name="Wiebenga A."/>
            <person name="Young D."/>
            <person name="Pisabarro A."/>
            <person name="Eastwood D.C."/>
            <person name="Martin F."/>
            <person name="Cullen D."/>
            <person name="Grigoriev I.V."/>
            <person name="Hibbett D.S."/>
        </authorList>
    </citation>
    <scope>NUCLEOTIDE SEQUENCE</scope>
    <source>
        <strain evidence="12">FP-58527</strain>
    </source>
</reference>
<dbReference type="GO" id="GO:0012505">
    <property type="term" value="C:endomembrane system"/>
    <property type="evidence" value="ECO:0007669"/>
    <property type="project" value="UniProtKB-SubCell"/>
</dbReference>
<dbReference type="InterPro" id="IPR004713">
    <property type="entry name" value="CaH_exchang"/>
</dbReference>
<evidence type="ECO:0000256" key="5">
    <source>
        <dbReference type="ARBA" id="ARBA00022989"/>
    </source>
</evidence>
<evidence type="ECO:0000256" key="7">
    <source>
        <dbReference type="ARBA" id="ARBA00023136"/>
    </source>
</evidence>
<evidence type="ECO:0000259" key="10">
    <source>
        <dbReference type="Pfam" id="PF01699"/>
    </source>
</evidence>
<proteinExistence type="inferred from homology"/>
<dbReference type="PANTHER" id="PTHR31503:SF20">
    <property type="entry name" value="CA(2+)_H(+) EXCHANGER, PUTATIVE (EUROFUNG)-RELATED"/>
    <property type="match status" value="1"/>
</dbReference>
<dbReference type="STRING" id="743788.S8ERP0"/>
<keyword evidence="5 9" id="KW-1133">Transmembrane helix</keyword>
<keyword evidence="3" id="KW-0813">Transport</keyword>
<evidence type="ECO:0000256" key="1">
    <source>
        <dbReference type="ARBA" id="ARBA00004127"/>
    </source>
</evidence>
<dbReference type="InterPro" id="IPR044880">
    <property type="entry name" value="NCX_ion-bd_dom_sf"/>
</dbReference>
<gene>
    <name evidence="11" type="ORF">FOMPIDRAFT_1021398</name>
</gene>
<dbReference type="OrthoDB" id="1699231at2759"/>
<feature type="transmembrane region" description="Helical" evidence="9">
    <location>
        <begin position="410"/>
        <end position="430"/>
    </location>
</feature>
<evidence type="ECO:0000256" key="3">
    <source>
        <dbReference type="ARBA" id="ARBA00022448"/>
    </source>
</evidence>
<evidence type="ECO:0000313" key="12">
    <source>
        <dbReference type="Proteomes" id="UP000015241"/>
    </source>
</evidence>
<feature type="transmembrane region" description="Helical" evidence="9">
    <location>
        <begin position="127"/>
        <end position="147"/>
    </location>
</feature>
<dbReference type="AlphaFoldDB" id="S8ERP0"/>
<dbReference type="InParanoid" id="S8ERP0"/>
<accession>S8ERP0</accession>
<protein>
    <recommendedName>
        <fullName evidence="10">Sodium/calcium exchanger membrane region domain-containing protein</fullName>
    </recommendedName>
</protein>
<keyword evidence="7 9" id="KW-0472">Membrane</keyword>
<evidence type="ECO:0000256" key="4">
    <source>
        <dbReference type="ARBA" id="ARBA00022692"/>
    </source>
</evidence>
<evidence type="ECO:0000256" key="8">
    <source>
        <dbReference type="SAM" id="MobiDB-lite"/>
    </source>
</evidence>
<feature type="compositionally biased region" description="Polar residues" evidence="8">
    <location>
        <begin position="35"/>
        <end position="56"/>
    </location>
</feature>
<keyword evidence="12" id="KW-1185">Reference proteome</keyword>
<dbReference type="PANTHER" id="PTHR31503">
    <property type="entry name" value="VACUOLAR CALCIUM ION TRANSPORTER"/>
    <property type="match status" value="1"/>
</dbReference>
<name>S8ERP0_FOMSC</name>
<feature type="domain" description="Sodium/calcium exchanger membrane region" evidence="10">
    <location>
        <begin position="416"/>
        <end position="558"/>
    </location>
</feature>
<keyword evidence="6" id="KW-0406">Ion transport</keyword>
<dbReference type="GO" id="GO:0000329">
    <property type="term" value="C:fungal-type vacuole membrane"/>
    <property type="evidence" value="ECO:0007669"/>
    <property type="project" value="TreeGrafter"/>
</dbReference>
<feature type="region of interest" description="Disordered" evidence="8">
    <location>
        <begin position="319"/>
        <end position="407"/>
    </location>
</feature>
<evidence type="ECO:0000256" key="9">
    <source>
        <dbReference type="SAM" id="Phobius"/>
    </source>
</evidence>
<feature type="region of interest" description="Disordered" evidence="8">
    <location>
        <begin position="1"/>
        <end position="56"/>
    </location>
</feature>
<evidence type="ECO:0000256" key="6">
    <source>
        <dbReference type="ARBA" id="ARBA00023065"/>
    </source>
</evidence>
<dbReference type="EMBL" id="KE504123">
    <property type="protein sequence ID" value="EPT05639.1"/>
    <property type="molecule type" value="Genomic_DNA"/>
</dbReference>
<feature type="transmembrane region" description="Helical" evidence="9">
    <location>
        <begin position="192"/>
        <end position="215"/>
    </location>
</feature>
<feature type="transmembrane region" description="Helical" evidence="9">
    <location>
        <begin position="227"/>
        <end position="245"/>
    </location>
</feature>
<feature type="domain" description="Sodium/calcium exchanger membrane region" evidence="10">
    <location>
        <begin position="127"/>
        <end position="285"/>
    </location>
</feature>
<evidence type="ECO:0000313" key="11">
    <source>
        <dbReference type="EMBL" id="EPT05639.1"/>
    </source>
</evidence>
<dbReference type="HOGENOM" id="CLU_008721_4_2_1"/>
<feature type="transmembrane region" description="Helical" evidence="9">
    <location>
        <begin position="483"/>
        <end position="506"/>
    </location>
</feature>
<dbReference type="Pfam" id="PF01699">
    <property type="entry name" value="Na_Ca_ex"/>
    <property type="match status" value="2"/>
</dbReference>
<feature type="transmembrane region" description="Helical" evidence="9">
    <location>
        <begin position="159"/>
        <end position="180"/>
    </location>
</feature>
<dbReference type="GO" id="GO:0006874">
    <property type="term" value="P:intracellular calcium ion homeostasis"/>
    <property type="evidence" value="ECO:0007669"/>
    <property type="project" value="TreeGrafter"/>
</dbReference>
<comment type="subcellular location">
    <subcellularLocation>
        <location evidence="1">Endomembrane system</location>
        <topology evidence="1">Multi-pass membrane protein</topology>
    </subcellularLocation>
</comment>
<evidence type="ECO:0000256" key="2">
    <source>
        <dbReference type="ARBA" id="ARBA00008170"/>
    </source>
</evidence>
<organism evidence="11 12">
    <name type="scientific">Fomitopsis schrenkii</name>
    <name type="common">Brown rot fungus</name>
    <dbReference type="NCBI Taxonomy" id="2126942"/>
    <lineage>
        <taxon>Eukaryota</taxon>
        <taxon>Fungi</taxon>
        <taxon>Dikarya</taxon>
        <taxon>Basidiomycota</taxon>
        <taxon>Agaricomycotina</taxon>
        <taxon>Agaricomycetes</taxon>
        <taxon>Polyporales</taxon>
        <taxon>Fomitopsis</taxon>
    </lineage>
</organism>
<dbReference type="Gene3D" id="1.20.1420.30">
    <property type="entry name" value="NCX, central ion-binding region"/>
    <property type="match status" value="2"/>
</dbReference>
<feature type="transmembrane region" description="Helical" evidence="9">
    <location>
        <begin position="265"/>
        <end position="287"/>
    </location>
</feature>
<dbReference type="Proteomes" id="UP000015241">
    <property type="component" value="Unassembled WGS sequence"/>
</dbReference>
<feature type="compositionally biased region" description="Low complexity" evidence="8">
    <location>
        <begin position="374"/>
        <end position="390"/>
    </location>
</feature>
<dbReference type="FunFam" id="1.20.1420.30:FF:000024">
    <property type="entry name" value="Calcium/proton exchanger, variant"/>
    <property type="match status" value="1"/>
</dbReference>
<feature type="transmembrane region" description="Helical" evidence="9">
    <location>
        <begin position="540"/>
        <end position="560"/>
    </location>
</feature>
<feature type="transmembrane region" description="Helical" evidence="9">
    <location>
        <begin position="95"/>
        <end position="115"/>
    </location>
</feature>